<dbReference type="Proteomes" id="UP000664414">
    <property type="component" value="Unassembled WGS sequence"/>
</dbReference>
<comment type="caution">
    <text evidence="14">The sequence shown here is derived from an EMBL/GenBank/DDBJ whole genome shotgun (WGS) entry which is preliminary data.</text>
</comment>
<evidence type="ECO:0000313" key="14">
    <source>
        <dbReference type="EMBL" id="MBN9412391.1"/>
    </source>
</evidence>
<comment type="subcellular location">
    <subcellularLocation>
        <location evidence="12">Cell membrane</location>
        <topology evidence="12">Single-pass membrane protein</topology>
    </subcellularLocation>
    <subcellularLocation>
        <location evidence="11">Endomembrane system</location>
        <topology evidence="11">Single-pass membrane protein</topology>
    </subcellularLocation>
</comment>
<evidence type="ECO:0000256" key="6">
    <source>
        <dbReference type="ARBA" id="ARBA00023065"/>
    </source>
</evidence>
<keyword evidence="5 12" id="KW-1133">Transmembrane helix</keyword>
<dbReference type="AlphaFoldDB" id="A0A8J7TSI5"/>
<reference evidence="14" key="1">
    <citation type="submission" date="2021-02" db="EMBL/GenBank/DDBJ databases">
        <title>Thiocyanate and organic carbon inputs drive convergent selection for specific autotrophic Afipia and Thiobacillus strains within complex microbiomes.</title>
        <authorList>
            <person name="Huddy R.J."/>
            <person name="Sachdeva R."/>
            <person name="Kadzinga F."/>
            <person name="Kantor R.S."/>
            <person name="Harrison S.T.L."/>
            <person name="Banfield J.F."/>
        </authorList>
    </citation>
    <scope>NUCLEOTIDE SEQUENCE</scope>
    <source>
        <strain evidence="14">SCN18_10_11_15_R4_P_38_20</strain>
    </source>
</reference>
<dbReference type="GO" id="GO:0046933">
    <property type="term" value="F:proton-transporting ATP synthase activity, rotational mechanism"/>
    <property type="evidence" value="ECO:0007669"/>
    <property type="project" value="UniProtKB-UniRule"/>
</dbReference>
<evidence type="ECO:0000256" key="3">
    <source>
        <dbReference type="ARBA" id="ARBA00022692"/>
    </source>
</evidence>
<comment type="similarity">
    <text evidence="12 13">Belongs to the ATPase B chain family.</text>
</comment>
<dbReference type="GO" id="GO:0005886">
    <property type="term" value="C:plasma membrane"/>
    <property type="evidence" value="ECO:0007669"/>
    <property type="project" value="UniProtKB-SubCell"/>
</dbReference>
<keyword evidence="7 12" id="KW-0472">Membrane</keyword>
<evidence type="ECO:0000256" key="12">
    <source>
        <dbReference type="HAMAP-Rule" id="MF_01398"/>
    </source>
</evidence>
<sequence length="164" mass="18882">MLNASLWVLIAFCILILFIGRPAWRALVNYLDQHSFKVRNDLEEAKRLHKEAQDFINDAKRLQMEATHRAQEIISHAKIQAETLQKTSQEELETYIRIEEQLLSERLSHMKAQVLAEIENKALKAALDAAHQNLAKTIQSSEQEHLFTETLDHVKNSPLKSKSS</sequence>
<keyword evidence="2 12" id="KW-0138">CF(0)</keyword>
<accession>A0A8J7TSI5</accession>
<gene>
    <name evidence="12" type="primary">atpF</name>
    <name evidence="14" type="ORF">J0H12_00495</name>
</gene>
<keyword evidence="12" id="KW-1003">Cell membrane</keyword>
<dbReference type="EMBL" id="JAFKGL010000010">
    <property type="protein sequence ID" value="MBN9412391.1"/>
    <property type="molecule type" value="Genomic_DNA"/>
</dbReference>
<evidence type="ECO:0000256" key="7">
    <source>
        <dbReference type="ARBA" id="ARBA00023136"/>
    </source>
</evidence>
<keyword evidence="6 12" id="KW-0406">Ion transport</keyword>
<evidence type="ECO:0000313" key="15">
    <source>
        <dbReference type="Proteomes" id="UP000664414"/>
    </source>
</evidence>
<evidence type="ECO:0000256" key="9">
    <source>
        <dbReference type="ARBA" id="ARBA00025198"/>
    </source>
</evidence>
<keyword evidence="1 12" id="KW-0813">Transport</keyword>
<dbReference type="Pfam" id="PF00430">
    <property type="entry name" value="ATP-synt_B"/>
    <property type="match status" value="1"/>
</dbReference>
<dbReference type="HAMAP" id="MF_01398">
    <property type="entry name" value="ATP_synth_b_bprime"/>
    <property type="match status" value="1"/>
</dbReference>
<dbReference type="InterPro" id="IPR002146">
    <property type="entry name" value="ATP_synth_b/b'su_bac/chlpt"/>
</dbReference>
<comment type="subunit">
    <text evidence="12">F-type ATPases have 2 components, F(1) - the catalytic core - and F(0) - the membrane proton channel. F(1) has five subunits: alpha(3), beta(3), gamma(1), delta(1), epsilon(1). F(0) has three main subunits: a(1), b(2) and c(10-14). The alpha and beta chains form an alternating ring which encloses part of the gamma chain. F(1) is attached to F(0) by a central stalk formed by the gamma and epsilon chains, while a peripheral stalk is formed by the delta and b chains.</text>
</comment>
<evidence type="ECO:0000256" key="5">
    <source>
        <dbReference type="ARBA" id="ARBA00022989"/>
    </source>
</evidence>
<comment type="function">
    <text evidence="9 12">F(1)F(0) ATP synthase produces ATP from ADP in the presence of a proton or sodium gradient. F-type ATPases consist of two structural domains, F(1) containing the extramembraneous catalytic core and F(0) containing the membrane proton channel, linked together by a central stalk and a peripheral stalk. During catalysis, ATP synthesis in the catalytic domain of F(1) is coupled via a rotary mechanism of the central stalk subunits to proton translocation.</text>
</comment>
<evidence type="ECO:0000256" key="13">
    <source>
        <dbReference type="RuleBase" id="RU003848"/>
    </source>
</evidence>
<organism evidence="14 15">
    <name type="scientific">Candidatus Paracaedimonas acanthamoebae</name>
    <dbReference type="NCBI Taxonomy" id="244581"/>
    <lineage>
        <taxon>Bacteria</taxon>
        <taxon>Pseudomonadati</taxon>
        <taxon>Pseudomonadota</taxon>
        <taxon>Alphaproteobacteria</taxon>
        <taxon>Holosporales</taxon>
        <taxon>Caedimonadaceae</taxon>
        <taxon>Candidatus Paracaedimonas</taxon>
    </lineage>
</organism>
<keyword evidence="4 12" id="KW-0375">Hydrogen ion transport</keyword>
<protein>
    <recommendedName>
        <fullName evidence="12">ATP synthase subunit b</fullName>
    </recommendedName>
    <alternativeName>
        <fullName evidence="12">ATP synthase F(0) sector subunit b</fullName>
    </alternativeName>
    <alternativeName>
        <fullName evidence="12">ATPase subunit I</fullName>
    </alternativeName>
    <alternativeName>
        <fullName evidence="12">F-type ATPase subunit b</fullName>
        <shortName evidence="12">F-ATPase subunit b</shortName>
    </alternativeName>
</protein>
<evidence type="ECO:0000256" key="4">
    <source>
        <dbReference type="ARBA" id="ARBA00022781"/>
    </source>
</evidence>
<dbReference type="GO" id="GO:0012505">
    <property type="term" value="C:endomembrane system"/>
    <property type="evidence" value="ECO:0007669"/>
    <property type="project" value="UniProtKB-SubCell"/>
</dbReference>
<evidence type="ECO:0000256" key="8">
    <source>
        <dbReference type="ARBA" id="ARBA00023310"/>
    </source>
</evidence>
<evidence type="ECO:0000256" key="2">
    <source>
        <dbReference type="ARBA" id="ARBA00022547"/>
    </source>
</evidence>
<name>A0A8J7TSI5_9PROT</name>
<dbReference type="CDD" id="cd06503">
    <property type="entry name" value="ATP-synt_Fo_b"/>
    <property type="match status" value="1"/>
</dbReference>
<evidence type="ECO:0000256" key="10">
    <source>
        <dbReference type="ARBA" id="ARBA00025614"/>
    </source>
</evidence>
<proteinExistence type="inferred from homology"/>
<keyword evidence="3 12" id="KW-0812">Transmembrane</keyword>
<comment type="function">
    <text evidence="10">Component of the F(0) channel, it forms part of the peripheral stalk, linking F(1) to F(0). The b'-subunit is a diverged and duplicated form of b found in plants and photosynthetic bacteria.</text>
</comment>
<dbReference type="GO" id="GO:0045259">
    <property type="term" value="C:proton-transporting ATP synthase complex"/>
    <property type="evidence" value="ECO:0007669"/>
    <property type="project" value="UniProtKB-KW"/>
</dbReference>
<evidence type="ECO:0000256" key="11">
    <source>
        <dbReference type="ARBA" id="ARBA00037847"/>
    </source>
</evidence>
<evidence type="ECO:0000256" key="1">
    <source>
        <dbReference type="ARBA" id="ARBA00022448"/>
    </source>
</evidence>
<keyword evidence="8 12" id="KW-0066">ATP synthesis</keyword>